<dbReference type="WBParaSite" id="nRc.2.0.1.t45242-RA">
    <property type="protein sequence ID" value="nRc.2.0.1.t45242-RA"/>
    <property type="gene ID" value="nRc.2.0.1.g45242"/>
</dbReference>
<keyword evidence="1" id="KW-1185">Reference proteome</keyword>
<protein>
    <submittedName>
        <fullName evidence="2">Uncharacterized protein</fullName>
    </submittedName>
</protein>
<dbReference type="Proteomes" id="UP000887565">
    <property type="component" value="Unplaced"/>
</dbReference>
<accession>A0A915L412</accession>
<evidence type="ECO:0000313" key="1">
    <source>
        <dbReference type="Proteomes" id="UP000887565"/>
    </source>
</evidence>
<sequence length="70" mass="8045">MNFLQILTKDKKYADTWYNCLESNDAETLLEQNFTKVGVNSGSKRQTQCYMLKLRFPATAGGKIEHPEDN</sequence>
<reference evidence="2" key="1">
    <citation type="submission" date="2022-11" db="UniProtKB">
        <authorList>
            <consortium name="WormBaseParasite"/>
        </authorList>
    </citation>
    <scope>IDENTIFICATION</scope>
</reference>
<name>A0A915L412_ROMCU</name>
<organism evidence="1 2">
    <name type="scientific">Romanomermis culicivorax</name>
    <name type="common">Nematode worm</name>
    <dbReference type="NCBI Taxonomy" id="13658"/>
    <lineage>
        <taxon>Eukaryota</taxon>
        <taxon>Metazoa</taxon>
        <taxon>Ecdysozoa</taxon>
        <taxon>Nematoda</taxon>
        <taxon>Enoplea</taxon>
        <taxon>Dorylaimia</taxon>
        <taxon>Mermithida</taxon>
        <taxon>Mermithoidea</taxon>
        <taxon>Mermithidae</taxon>
        <taxon>Romanomermis</taxon>
    </lineage>
</organism>
<dbReference type="AlphaFoldDB" id="A0A915L412"/>
<evidence type="ECO:0000313" key="2">
    <source>
        <dbReference type="WBParaSite" id="nRc.2.0.1.t45242-RA"/>
    </source>
</evidence>
<proteinExistence type="predicted"/>